<dbReference type="InterPro" id="IPR036881">
    <property type="entry name" value="Glyco_hydro_3_C_sf"/>
</dbReference>
<dbReference type="PANTHER" id="PTHR42715:SF10">
    <property type="entry name" value="BETA-GLUCOSIDASE"/>
    <property type="match status" value="1"/>
</dbReference>
<dbReference type="SMART" id="SM01217">
    <property type="entry name" value="Fn3_like"/>
    <property type="match status" value="1"/>
</dbReference>
<dbReference type="InterPro" id="IPR050288">
    <property type="entry name" value="Cellulose_deg_GH3"/>
</dbReference>
<evidence type="ECO:0000256" key="4">
    <source>
        <dbReference type="ARBA" id="ARBA00032194"/>
    </source>
</evidence>
<evidence type="ECO:0000259" key="7">
    <source>
        <dbReference type="SMART" id="SM01217"/>
    </source>
</evidence>
<reference evidence="8 9" key="1">
    <citation type="submission" date="2012-02" db="EMBL/GenBank/DDBJ databases">
        <title>Shotgun genome sequence of Phaeospirillum photometricum DSM 122.</title>
        <authorList>
            <person name="Duquesne K."/>
            <person name="Sturgis J."/>
        </authorList>
    </citation>
    <scope>NUCLEOTIDE SEQUENCE [LARGE SCALE GENOMIC DNA]</scope>
    <source>
        <strain evidence="9">DSM122</strain>
    </source>
</reference>
<dbReference type="PANTHER" id="PTHR42715">
    <property type="entry name" value="BETA-GLUCOSIDASE"/>
    <property type="match status" value="1"/>
</dbReference>
<dbReference type="InterPro" id="IPR026891">
    <property type="entry name" value="Fn3-like"/>
</dbReference>
<dbReference type="InterPro" id="IPR013783">
    <property type="entry name" value="Ig-like_fold"/>
</dbReference>
<dbReference type="Gene3D" id="2.60.40.10">
    <property type="entry name" value="Immunoglobulins"/>
    <property type="match status" value="1"/>
</dbReference>
<dbReference type="Gene3D" id="3.40.50.1700">
    <property type="entry name" value="Glycoside hydrolase family 3 C-terminal domain"/>
    <property type="match status" value="1"/>
</dbReference>
<accession>H6SM36</accession>
<dbReference type="Proteomes" id="UP000033220">
    <property type="component" value="Chromosome DSM 122"/>
</dbReference>
<evidence type="ECO:0000256" key="2">
    <source>
        <dbReference type="ARBA" id="ARBA00022801"/>
    </source>
</evidence>
<dbReference type="InterPro" id="IPR002772">
    <property type="entry name" value="Glyco_hydro_3_C"/>
</dbReference>
<dbReference type="STRING" id="1150469.RSPPHO_02425"/>
<evidence type="ECO:0000256" key="5">
    <source>
        <dbReference type="ARBA" id="ARBA00032594"/>
    </source>
</evidence>
<keyword evidence="9" id="KW-1185">Reference proteome</keyword>
<name>H6SM36_PARPM</name>
<evidence type="ECO:0000256" key="3">
    <source>
        <dbReference type="ARBA" id="ARBA00031448"/>
    </source>
</evidence>
<proteinExistence type="inferred from homology"/>
<evidence type="ECO:0000313" key="8">
    <source>
        <dbReference type="EMBL" id="CCG09051.1"/>
    </source>
</evidence>
<gene>
    <name evidence="8" type="ORF">RSPPHO_02425</name>
</gene>
<dbReference type="GO" id="GO:0005975">
    <property type="term" value="P:carbohydrate metabolic process"/>
    <property type="evidence" value="ECO:0007669"/>
    <property type="project" value="InterPro"/>
</dbReference>
<feature type="domain" description="Fibronectin type III-like" evidence="7">
    <location>
        <begin position="271"/>
        <end position="340"/>
    </location>
</feature>
<evidence type="ECO:0000256" key="6">
    <source>
        <dbReference type="SAM" id="MobiDB-lite"/>
    </source>
</evidence>
<evidence type="ECO:0000313" key="9">
    <source>
        <dbReference type="Proteomes" id="UP000033220"/>
    </source>
</evidence>
<keyword evidence="8" id="KW-0326">Glycosidase</keyword>
<dbReference type="eggNOG" id="COG1472">
    <property type="taxonomic scope" value="Bacteria"/>
</dbReference>
<evidence type="ECO:0000256" key="1">
    <source>
        <dbReference type="ARBA" id="ARBA00005336"/>
    </source>
</evidence>
<feature type="region of interest" description="Disordered" evidence="6">
    <location>
        <begin position="190"/>
        <end position="211"/>
    </location>
</feature>
<keyword evidence="2 8" id="KW-0378">Hydrolase</keyword>
<dbReference type="AlphaFoldDB" id="H6SM36"/>
<dbReference type="GO" id="GO:0008422">
    <property type="term" value="F:beta-glucosidase activity"/>
    <property type="evidence" value="ECO:0007669"/>
    <property type="project" value="UniProtKB-ARBA"/>
</dbReference>
<dbReference type="HOGENOM" id="CLU_004542_0_0_5"/>
<dbReference type="EMBL" id="HE663493">
    <property type="protein sequence ID" value="CCG09051.1"/>
    <property type="molecule type" value="Genomic_DNA"/>
</dbReference>
<dbReference type="PATRIC" id="fig|1150469.3.peg.2754"/>
<comment type="similarity">
    <text evidence="1">Belongs to the glycosyl hydrolase 3 family.</text>
</comment>
<dbReference type="KEGG" id="rpm:RSPPHO_02425"/>
<sequence>MDRWPTTQRTSWGPGVSRATLKRRCPCWREFGPRLGTGRFAPPGGANITEDPRMIELLNFAGPKVSLDPRPSAALIAEAVAVANTADVVVAVLGEAAEMSGEAASRLDIGLPEGQRALLAALKATGKPLVLVVLNGRPLTLPWEAEVVDALLITWFGGSEAGNAIADLLFGDRPPEGKLTTTWPHHVGQVPLSYDRPTTGRPGSPTNDPGKYSTRCYIDGSSEPLFPFGFGLSTTTFAYGPVTADKTSLWGDDVLTVSVTVTNTGPRFGREVVQLYVTDPVASVVRPGRLLRGFKKIALAPGEAQTVSFALTPHDLEFHTPDLRRIWEPGRFIIGVGPHVQDLQTLDIVWNKTAP</sequence>
<dbReference type="Pfam" id="PF14310">
    <property type="entry name" value="Fn3-like"/>
    <property type="match status" value="1"/>
</dbReference>
<dbReference type="FunFam" id="2.60.40.10:FF:000495">
    <property type="entry name" value="Periplasmic beta-glucosidase"/>
    <property type="match status" value="1"/>
</dbReference>
<organism evidence="8 9">
    <name type="scientific">Pararhodospirillum photometricum DSM 122</name>
    <dbReference type="NCBI Taxonomy" id="1150469"/>
    <lineage>
        <taxon>Bacteria</taxon>
        <taxon>Pseudomonadati</taxon>
        <taxon>Pseudomonadota</taxon>
        <taxon>Alphaproteobacteria</taxon>
        <taxon>Rhodospirillales</taxon>
        <taxon>Rhodospirillaceae</taxon>
        <taxon>Pararhodospirillum</taxon>
    </lineage>
</organism>
<dbReference type="SUPFAM" id="SSF52279">
    <property type="entry name" value="Beta-D-glucan exohydrolase, C-terminal domain"/>
    <property type="match status" value="1"/>
</dbReference>
<dbReference type="Pfam" id="PF01915">
    <property type="entry name" value="Glyco_hydro_3_C"/>
    <property type="match status" value="1"/>
</dbReference>
<protein>
    <recommendedName>
        <fullName evidence="5">Beta-D-glucoside glucohydrolase</fullName>
    </recommendedName>
    <alternativeName>
        <fullName evidence="3">Cellobiase</fullName>
    </alternativeName>
    <alternativeName>
        <fullName evidence="4">Gentiobiase</fullName>
    </alternativeName>
</protein>